<keyword evidence="1" id="KW-0812">Transmembrane</keyword>
<accession>A0A0C5V1U3</accession>
<dbReference type="EMBL" id="CP007142">
    <property type="protein sequence ID" value="AJQ93525.1"/>
    <property type="molecule type" value="Genomic_DNA"/>
</dbReference>
<dbReference type="STRING" id="1445510.YC6258_01477"/>
<sequence>MEILNNYLFRQQVLKNIRLTILLFYFLAIHVPLSEMAKSIIKSFFST</sequence>
<gene>
    <name evidence="2" type="ORF">YC6258_01477</name>
</gene>
<feature type="transmembrane region" description="Helical" evidence="1">
    <location>
        <begin position="16"/>
        <end position="33"/>
    </location>
</feature>
<name>A0A0C5V1U3_9GAMM</name>
<dbReference type="HOGENOM" id="CLU_3168650_0_0_6"/>
<evidence type="ECO:0000313" key="3">
    <source>
        <dbReference type="Proteomes" id="UP000032266"/>
    </source>
</evidence>
<protein>
    <submittedName>
        <fullName evidence="2">Uncharacterized protein</fullName>
    </submittedName>
</protein>
<dbReference type="KEGG" id="gsn:YC6258_01477"/>
<evidence type="ECO:0000256" key="1">
    <source>
        <dbReference type="SAM" id="Phobius"/>
    </source>
</evidence>
<reference evidence="2 3" key="1">
    <citation type="submission" date="2014-01" db="EMBL/GenBank/DDBJ databases">
        <title>Full genme sequencing of cellulolytic bacterium Gynuella sunshinyii YC6258T gen. nov., sp. nov.</title>
        <authorList>
            <person name="Khan H."/>
            <person name="Chung E.J."/>
            <person name="Chung Y.R."/>
        </authorList>
    </citation>
    <scope>NUCLEOTIDE SEQUENCE [LARGE SCALE GENOMIC DNA]</scope>
    <source>
        <strain evidence="2 3">YC6258</strain>
    </source>
</reference>
<organism evidence="2 3">
    <name type="scientific">Gynuella sunshinyii YC6258</name>
    <dbReference type="NCBI Taxonomy" id="1445510"/>
    <lineage>
        <taxon>Bacteria</taxon>
        <taxon>Pseudomonadati</taxon>
        <taxon>Pseudomonadota</taxon>
        <taxon>Gammaproteobacteria</taxon>
        <taxon>Oceanospirillales</taxon>
        <taxon>Saccharospirillaceae</taxon>
        <taxon>Gynuella</taxon>
    </lineage>
</organism>
<evidence type="ECO:0000313" key="2">
    <source>
        <dbReference type="EMBL" id="AJQ93525.1"/>
    </source>
</evidence>
<dbReference type="AlphaFoldDB" id="A0A0C5V1U3"/>
<proteinExistence type="predicted"/>
<keyword evidence="3" id="KW-1185">Reference proteome</keyword>
<dbReference type="Proteomes" id="UP000032266">
    <property type="component" value="Chromosome"/>
</dbReference>
<keyword evidence="1" id="KW-0472">Membrane</keyword>
<keyword evidence="1" id="KW-1133">Transmembrane helix</keyword>